<evidence type="ECO:0000256" key="1">
    <source>
        <dbReference type="SAM" id="SignalP"/>
    </source>
</evidence>
<evidence type="ECO:0000313" key="3">
    <source>
        <dbReference type="Proteomes" id="UP000235392"/>
    </source>
</evidence>
<dbReference type="Pfam" id="PF18758">
    <property type="entry name" value="KDZ"/>
    <property type="match status" value="1"/>
</dbReference>
<dbReference type="PANTHER" id="PTHR33096:SF1">
    <property type="entry name" value="CXC1-LIKE CYSTEINE CLUSTER ASSOCIATED WITH KDZ TRANSPOSASES DOMAIN-CONTAINING PROTEIN"/>
    <property type="match status" value="1"/>
</dbReference>
<protein>
    <recommendedName>
        <fullName evidence="4">CxC1-like cysteine cluster associated with KDZ transposases domain-containing protein</fullName>
    </recommendedName>
</protein>
<feature type="chain" id="PRO_5014931040" description="CxC1-like cysteine cluster associated with KDZ transposases domain-containing protein" evidence="1">
    <location>
        <begin position="25"/>
        <end position="308"/>
    </location>
</feature>
<proteinExistence type="predicted"/>
<gene>
    <name evidence="2" type="ORF">PCASD_18723</name>
</gene>
<comment type="caution">
    <text evidence="2">The sequence shown here is derived from an EMBL/GenBank/DDBJ whole genome shotgun (WGS) entry which is preliminary data.</text>
</comment>
<keyword evidence="1" id="KW-0732">Signal</keyword>
<dbReference type="Proteomes" id="UP000235392">
    <property type="component" value="Unassembled WGS sequence"/>
</dbReference>
<name>A0A2N5TVJ2_9BASI</name>
<dbReference type="AlphaFoldDB" id="A0A2N5TVJ2"/>
<dbReference type="PANTHER" id="PTHR33096">
    <property type="entry name" value="CXC2 DOMAIN-CONTAINING PROTEIN"/>
    <property type="match status" value="1"/>
</dbReference>
<organism evidence="2 3">
    <name type="scientific">Puccinia coronata f. sp. avenae</name>
    <dbReference type="NCBI Taxonomy" id="200324"/>
    <lineage>
        <taxon>Eukaryota</taxon>
        <taxon>Fungi</taxon>
        <taxon>Dikarya</taxon>
        <taxon>Basidiomycota</taxon>
        <taxon>Pucciniomycotina</taxon>
        <taxon>Pucciniomycetes</taxon>
        <taxon>Pucciniales</taxon>
        <taxon>Pucciniaceae</taxon>
        <taxon>Puccinia</taxon>
    </lineage>
</organism>
<feature type="signal peptide" evidence="1">
    <location>
        <begin position="1"/>
        <end position="24"/>
    </location>
</feature>
<reference evidence="2 3" key="1">
    <citation type="submission" date="2017-11" db="EMBL/GenBank/DDBJ databases">
        <title>De novo assembly and phasing of dikaryotic genomes from two isolates of Puccinia coronata f. sp. avenae, the causal agent of oat crown rust.</title>
        <authorList>
            <person name="Miller M.E."/>
            <person name="Zhang Y."/>
            <person name="Omidvar V."/>
            <person name="Sperschneider J."/>
            <person name="Schwessinger B."/>
            <person name="Raley C."/>
            <person name="Palmer J.M."/>
            <person name="Garnica D."/>
            <person name="Upadhyaya N."/>
            <person name="Rathjen J."/>
            <person name="Taylor J.M."/>
            <person name="Park R.F."/>
            <person name="Dodds P.N."/>
            <person name="Hirsch C.D."/>
            <person name="Kianian S.F."/>
            <person name="Figueroa M."/>
        </authorList>
    </citation>
    <scope>NUCLEOTIDE SEQUENCE [LARGE SCALE GENOMIC DNA]</scope>
    <source>
        <strain evidence="2">12SD80</strain>
    </source>
</reference>
<evidence type="ECO:0008006" key="4">
    <source>
        <dbReference type="Google" id="ProtNLM"/>
    </source>
</evidence>
<evidence type="ECO:0000313" key="2">
    <source>
        <dbReference type="EMBL" id="PLW29507.1"/>
    </source>
</evidence>
<accession>A0A2N5TVJ2</accession>
<dbReference type="EMBL" id="PGCI01000328">
    <property type="protein sequence ID" value="PLW29507.1"/>
    <property type="molecule type" value="Genomic_DNA"/>
</dbReference>
<sequence length="308" mass="34196">MVIHTVFVVSWVLALHALQTGVQALHACLAGSHAICTPIEAPSNVQTLPFVETQKVFAEERSEVLWNQSKTAGRNLRQCFSKAVLLHRKLLGKTGDVVHTTLGLNDSTKLASKCCPAFFGPSMKTGLHQVKSVNDQLILSLDGNFQHRHQKAAGQNYSPLITPDIFVQPRDLDEMKQYIKAQEALHKVPKKKDKCADSHKAADDTRSDTTWKGCDDTGLMGSCCRHDSVIYMANIHATGENRALPLTILKRILGNLDPDRPVGILYDIGCSLNKYMASRDILPDICPQLKFRTAVFHAYAHEWSCQVK</sequence>
<dbReference type="InterPro" id="IPR040521">
    <property type="entry name" value="KDZ"/>
</dbReference>